<name>A0ACB9KY61_BAUVA</name>
<dbReference type="Proteomes" id="UP000828941">
    <property type="component" value="Chromosome 13"/>
</dbReference>
<keyword evidence="2" id="KW-1185">Reference proteome</keyword>
<evidence type="ECO:0000313" key="1">
    <source>
        <dbReference type="EMBL" id="KAI4301971.1"/>
    </source>
</evidence>
<accession>A0ACB9KY61</accession>
<proteinExistence type="predicted"/>
<dbReference type="EMBL" id="CM039438">
    <property type="protein sequence ID" value="KAI4301971.1"/>
    <property type="molecule type" value="Genomic_DNA"/>
</dbReference>
<reference evidence="1 2" key="1">
    <citation type="journal article" date="2022" name="DNA Res.">
        <title>Chromosomal-level genome assembly of the orchid tree Bauhinia variegata (Leguminosae; Cercidoideae) supports the allotetraploid origin hypothesis of Bauhinia.</title>
        <authorList>
            <person name="Zhong Y."/>
            <person name="Chen Y."/>
            <person name="Zheng D."/>
            <person name="Pang J."/>
            <person name="Liu Y."/>
            <person name="Luo S."/>
            <person name="Meng S."/>
            <person name="Qian L."/>
            <person name="Wei D."/>
            <person name="Dai S."/>
            <person name="Zhou R."/>
        </authorList>
    </citation>
    <scope>NUCLEOTIDE SEQUENCE [LARGE SCALE GENOMIC DNA]</scope>
    <source>
        <strain evidence="1">BV-YZ2020</strain>
    </source>
</reference>
<protein>
    <submittedName>
        <fullName evidence="1">Uncharacterized protein</fullName>
    </submittedName>
</protein>
<gene>
    <name evidence="1" type="ORF">L6164_035200</name>
</gene>
<comment type="caution">
    <text evidence="1">The sequence shown here is derived from an EMBL/GenBank/DDBJ whole genome shotgun (WGS) entry which is preliminary data.</text>
</comment>
<evidence type="ECO:0000313" key="2">
    <source>
        <dbReference type="Proteomes" id="UP000828941"/>
    </source>
</evidence>
<sequence length="67" mass="7550">MSSIVIIVNFIYLDQQYIDALHLFVKILGYCIALASTELISSCNTHWKFTESKDSALVTSYCLMGIL</sequence>
<organism evidence="1 2">
    <name type="scientific">Bauhinia variegata</name>
    <name type="common">Purple orchid tree</name>
    <name type="synonym">Phanera variegata</name>
    <dbReference type="NCBI Taxonomy" id="167791"/>
    <lineage>
        <taxon>Eukaryota</taxon>
        <taxon>Viridiplantae</taxon>
        <taxon>Streptophyta</taxon>
        <taxon>Embryophyta</taxon>
        <taxon>Tracheophyta</taxon>
        <taxon>Spermatophyta</taxon>
        <taxon>Magnoliopsida</taxon>
        <taxon>eudicotyledons</taxon>
        <taxon>Gunneridae</taxon>
        <taxon>Pentapetalae</taxon>
        <taxon>rosids</taxon>
        <taxon>fabids</taxon>
        <taxon>Fabales</taxon>
        <taxon>Fabaceae</taxon>
        <taxon>Cercidoideae</taxon>
        <taxon>Cercideae</taxon>
        <taxon>Bauhiniinae</taxon>
        <taxon>Bauhinia</taxon>
    </lineage>
</organism>